<evidence type="ECO:0000313" key="1">
    <source>
        <dbReference type="EMBL" id="PMB20498.1"/>
    </source>
</evidence>
<protein>
    <submittedName>
        <fullName evidence="1">Uncharacterized protein</fullName>
    </submittedName>
</protein>
<sequence length="69" mass="8045">MYAIKYQVWFSVIIKVCYLIRISEKLIAQHEKIDYGEGCFDLSDRLYVGTMTDQRGRVRLVASSKILGR</sequence>
<accession>A0A2N6LC86</accession>
<organism evidence="1 2">
    <name type="scientific">Fischerella thermalis CCMEE 5318</name>
    <dbReference type="NCBI Taxonomy" id="2019666"/>
    <lineage>
        <taxon>Bacteria</taxon>
        <taxon>Bacillati</taxon>
        <taxon>Cyanobacteriota</taxon>
        <taxon>Cyanophyceae</taxon>
        <taxon>Nostocales</taxon>
        <taxon>Hapalosiphonaceae</taxon>
        <taxon>Fischerella</taxon>
    </lineage>
</organism>
<evidence type="ECO:0000313" key="2">
    <source>
        <dbReference type="Proteomes" id="UP000235081"/>
    </source>
</evidence>
<dbReference type="EMBL" id="NMQE01000507">
    <property type="protein sequence ID" value="PMB20498.1"/>
    <property type="molecule type" value="Genomic_DNA"/>
</dbReference>
<dbReference type="AlphaFoldDB" id="A0A2N6LC86"/>
<proteinExistence type="predicted"/>
<name>A0A2N6LC86_9CYAN</name>
<comment type="caution">
    <text evidence="1">The sequence shown here is derived from an EMBL/GenBank/DDBJ whole genome shotgun (WGS) entry which is preliminary data.</text>
</comment>
<gene>
    <name evidence="1" type="ORF">CEN46_16445</name>
</gene>
<reference evidence="1 2" key="1">
    <citation type="submission" date="2017-07" db="EMBL/GenBank/DDBJ databases">
        <title>Genomes of Fischerella (Mastigocladus) sp. strains.</title>
        <authorList>
            <person name="Miller S.R."/>
        </authorList>
    </citation>
    <scope>NUCLEOTIDE SEQUENCE [LARGE SCALE GENOMIC DNA]</scope>
    <source>
        <strain evidence="1 2">CCMEE 5318</strain>
    </source>
</reference>
<dbReference type="Proteomes" id="UP000235081">
    <property type="component" value="Unassembled WGS sequence"/>
</dbReference>